<dbReference type="EMBL" id="CP067420">
    <property type="protein sequence ID" value="QQP91398.1"/>
    <property type="molecule type" value="Genomic_DNA"/>
</dbReference>
<accession>A0ABX7BDR3</accession>
<reference evidence="2" key="1">
    <citation type="submission" date="2021-02" db="EMBL/GenBank/DDBJ databases">
        <title>Skermanella TT6 skin isolate.</title>
        <authorList>
            <person name="Lee K."/>
            <person name="Ganzorig M."/>
        </authorList>
    </citation>
    <scope>NUCLEOTIDE SEQUENCE</scope>
    <source>
        <strain evidence="2">TT6</strain>
    </source>
</reference>
<evidence type="ECO:0000256" key="1">
    <source>
        <dbReference type="SAM" id="MobiDB-lite"/>
    </source>
</evidence>
<gene>
    <name evidence="2" type="ORF">IGS68_09405</name>
</gene>
<protein>
    <submittedName>
        <fullName evidence="2">Uncharacterized protein</fullName>
    </submittedName>
</protein>
<sequence>MDLAAKLPDMTDSALATLNGNASRLLQSGTTAQKKAATALMPALEQELASRRQAKQAAKQASDAARPASARKRAKAKAAE</sequence>
<evidence type="ECO:0000313" key="2">
    <source>
        <dbReference type="EMBL" id="QQP91398.1"/>
    </source>
</evidence>
<evidence type="ECO:0000313" key="3">
    <source>
        <dbReference type="Proteomes" id="UP000595197"/>
    </source>
</evidence>
<organism evidence="2 3">
    <name type="scientific">Skermanella cutis</name>
    <dbReference type="NCBI Taxonomy" id="2775420"/>
    <lineage>
        <taxon>Bacteria</taxon>
        <taxon>Pseudomonadati</taxon>
        <taxon>Pseudomonadota</taxon>
        <taxon>Alphaproteobacteria</taxon>
        <taxon>Rhodospirillales</taxon>
        <taxon>Azospirillaceae</taxon>
        <taxon>Skermanella</taxon>
    </lineage>
</organism>
<feature type="compositionally biased region" description="Low complexity" evidence="1">
    <location>
        <begin position="55"/>
        <end position="68"/>
    </location>
</feature>
<feature type="compositionally biased region" description="Basic residues" evidence="1">
    <location>
        <begin position="69"/>
        <end position="80"/>
    </location>
</feature>
<dbReference type="Proteomes" id="UP000595197">
    <property type="component" value="Chromosome"/>
</dbReference>
<keyword evidence="3" id="KW-1185">Reference proteome</keyword>
<dbReference type="RefSeq" id="WP_201079259.1">
    <property type="nucleotide sequence ID" value="NZ_CP067420.1"/>
</dbReference>
<feature type="region of interest" description="Disordered" evidence="1">
    <location>
        <begin position="47"/>
        <end position="80"/>
    </location>
</feature>
<proteinExistence type="predicted"/>
<name>A0ABX7BDR3_9PROT</name>